<evidence type="ECO:0008006" key="2">
    <source>
        <dbReference type="Google" id="ProtNLM"/>
    </source>
</evidence>
<gene>
    <name evidence="1" type="ORF">METZ01_LOCUS175334</name>
</gene>
<evidence type="ECO:0000313" key="1">
    <source>
        <dbReference type="EMBL" id="SVB22480.1"/>
    </source>
</evidence>
<dbReference type="InterPro" id="IPR016024">
    <property type="entry name" value="ARM-type_fold"/>
</dbReference>
<accession>A0A382C8W0</accession>
<sequence>MVVDLSSNVFSNNITRKLKHLLQDESLSVSLAASDSLCQAGWVDITIPALRNALQSDLLWARFRAAANLSYYGREQLSQMKSLIPDLQTALRNSSCYDLEHLPYIESMFSQHSFNAQRDTIVGVWVIGRVIKRIQLA</sequence>
<protein>
    <recommendedName>
        <fullName evidence="2">HEAT repeat domain-containing protein</fullName>
    </recommendedName>
</protein>
<proteinExistence type="predicted"/>
<reference evidence="1" key="1">
    <citation type="submission" date="2018-05" db="EMBL/GenBank/DDBJ databases">
        <authorList>
            <person name="Lanie J.A."/>
            <person name="Ng W.-L."/>
            <person name="Kazmierczak K.M."/>
            <person name="Andrzejewski T.M."/>
            <person name="Davidsen T.M."/>
            <person name="Wayne K.J."/>
            <person name="Tettelin H."/>
            <person name="Glass J.I."/>
            <person name="Rusch D."/>
            <person name="Podicherti R."/>
            <person name="Tsui H.-C.T."/>
            <person name="Winkler M.E."/>
        </authorList>
    </citation>
    <scope>NUCLEOTIDE SEQUENCE</scope>
</reference>
<name>A0A382C8W0_9ZZZZ</name>
<dbReference type="SUPFAM" id="SSF48371">
    <property type="entry name" value="ARM repeat"/>
    <property type="match status" value="1"/>
</dbReference>
<organism evidence="1">
    <name type="scientific">marine metagenome</name>
    <dbReference type="NCBI Taxonomy" id="408172"/>
    <lineage>
        <taxon>unclassified sequences</taxon>
        <taxon>metagenomes</taxon>
        <taxon>ecological metagenomes</taxon>
    </lineage>
</organism>
<dbReference type="AlphaFoldDB" id="A0A382C8W0"/>
<dbReference type="EMBL" id="UINC01033341">
    <property type="protein sequence ID" value="SVB22480.1"/>
    <property type="molecule type" value="Genomic_DNA"/>
</dbReference>